<keyword evidence="5 8" id="KW-0689">Ribosomal protein</keyword>
<evidence type="ECO:0000256" key="9">
    <source>
        <dbReference type="RuleBase" id="RU003830"/>
    </source>
</evidence>
<feature type="compositionally biased region" description="Basic residues" evidence="10">
    <location>
        <begin position="111"/>
        <end position="122"/>
    </location>
</feature>
<dbReference type="NCBIfam" id="TIGR03631">
    <property type="entry name" value="uS13_bact"/>
    <property type="match status" value="1"/>
</dbReference>
<keyword evidence="3 8" id="KW-0699">rRNA-binding</keyword>
<dbReference type="InterPro" id="IPR018269">
    <property type="entry name" value="Ribosomal_uS13_CS"/>
</dbReference>
<evidence type="ECO:0000313" key="12">
    <source>
        <dbReference type="Proteomes" id="UP000647491"/>
    </source>
</evidence>
<comment type="similarity">
    <text evidence="1 8 9">Belongs to the universal ribosomal protein uS13 family.</text>
</comment>
<dbReference type="InterPro" id="IPR027437">
    <property type="entry name" value="Rbsml_uS13_C"/>
</dbReference>
<dbReference type="Gene3D" id="4.10.910.10">
    <property type="entry name" value="30s ribosomal protein s13, domain 2"/>
    <property type="match status" value="1"/>
</dbReference>
<evidence type="ECO:0000313" key="11">
    <source>
        <dbReference type="EMBL" id="MBC8597854.1"/>
    </source>
</evidence>
<evidence type="ECO:0000256" key="1">
    <source>
        <dbReference type="ARBA" id="ARBA00008080"/>
    </source>
</evidence>
<proteinExistence type="inferred from homology"/>
<dbReference type="PANTHER" id="PTHR10871:SF1">
    <property type="entry name" value="SMALL RIBOSOMAL SUBUNIT PROTEIN US13M"/>
    <property type="match status" value="1"/>
</dbReference>
<dbReference type="Gene3D" id="1.10.8.50">
    <property type="match status" value="1"/>
</dbReference>
<sequence length="122" mass="13630">MARISGVDLPREKRVEIGLTYIYGIGRTSANRILAEAGVNPDTRVKDLTDDEVKNIAAVIAETQVVEGDLRRETALNIKRLQEIGCYRGIRHRKSLPCRGQKTKTNARTCKGPRKTVANKKK</sequence>
<gene>
    <name evidence="8 11" type="primary">rpsM</name>
    <name evidence="11" type="ORF">H8708_01165</name>
</gene>
<evidence type="ECO:0000256" key="3">
    <source>
        <dbReference type="ARBA" id="ARBA00022730"/>
    </source>
</evidence>
<dbReference type="RefSeq" id="WP_022272204.1">
    <property type="nucleotide sequence ID" value="NZ_JACRTJ010000004.1"/>
</dbReference>
<name>A0ABR7NP46_9FIRM</name>
<evidence type="ECO:0000256" key="5">
    <source>
        <dbReference type="ARBA" id="ARBA00022980"/>
    </source>
</evidence>
<dbReference type="GO" id="GO:0005840">
    <property type="term" value="C:ribosome"/>
    <property type="evidence" value="ECO:0007669"/>
    <property type="project" value="UniProtKB-KW"/>
</dbReference>
<evidence type="ECO:0000256" key="4">
    <source>
        <dbReference type="ARBA" id="ARBA00022884"/>
    </source>
</evidence>
<evidence type="ECO:0000256" key="2">
    <source>
        <dbReference type="ARBA" id="ARBA00022555"/>
    </source>
</evidence>
<reference evidence="11 12" key="1">
    <citation type="submission" date="2020-08" db="EMBL/GenBank/DDBJ databases">
        <title>Genome public.</title>
        <authorList>
            <person name="Liu C."/>
            <person name="Sun Q."/>
        </authorList>
    </citation>
    <scope>NUCLEOTIDE SEQUENCE [LARGE SCALE GENOMIC DNA]</scope>
    <source>
        <strain evidence="11 12">BX10</strain>
    </source>
</reference>
<dbReference type="InterPro" id="IPR001892">
    <property type="entry name" value="Ribosomal_uS13"/>
</dbReference>
<keyword evidence="6 8" id="KW-0687">Ribonucleoprotein</keyword>
<feature type="region of interest" description="Disordered" evidence="10">
    <location>
        <begin position="97"/>
        <end position="122"/>
    </location>
</feature>
<dbReference type="PANTHER" id="PTHR10871">
    <property type="entry name" value="30S RIBOSOMAL PROTEIN S13/40S RIBOSOMAL PROTEIN S18"/>
    <property type="match status" value="1"/>
</dbReference>
<protein>
    <recommendedName>
        <fullName evidence="7 8">Small ribosomal subunit protein uS13</fullName>
    </recommendedName>
</protein>
<keyword evidence="2 8" id="KW-0820">tRNA-binding</keyword>
<dbReference type="PROSITE" id="PS50159">
    <property type="entry name" value="RIBOSOMAL_S13_2"/>
    <property type="match status" value="1"/>
</dbReference>
<keyword evidence="12" id="KW-1185">Reference proteome</keyword>
<comment type="caution">
    <text evidence="11">The sequence shown here is derived from an EMBL/GenBank/DDBJ whole genome shotgun (WGS) entry which is preliminary data.</text>
</comment>
<keyword evidence="4 8" id="KW-0694">RNA-binding</keyword>
<dbReference type="InterPro" id="IPR010979">
    <property type="entry name" value="Ribosomal_uS13-like_H2TH"/>
</dbReference>
<accession>A0ABR7NP46</accession>
<dbReference type="PIRSF" id="PIRSF002134">
    <property type="entry name" value="Ribosomal_S13"/>
    <property type="match status" value="1"/>
</dbReference>
<dbReference type="Proteomes" id="UP000647491">
    <property type="component" value="Unassembled WGS sequence"/>
</dbReference>
<dbReference type="PROSITE" id="PS00646">
    <property type="entry name" value="RIBOSOMAL_S13_1"/>
    <property type="match status" value="1"/>
</dbReference>
<dbReference type="EMBL" id="JACRTJ010000004">
    <property type="protein sequence ID" value="MBC8597854.1"/>
    <property type="molecule type" value="Genomic_DNA"/>
</dbReference>
<evidence type="ECO:0000256" key="7">
    <source>
        <dbReference type="ARBA" id="ARBA00035166"/>
    </source>
</evidence>
<dbReference type="SUPFAM" id="SSF46946">
    <property type="entry name" value="S13-like H2TH domain"/>
    <property type="match status" value="1"/>
</dbReference>
<evidence type="ECO:0000256" key="6">
    <source>
        <dbReference type="ARBA" id="ARBA00023274"/>
    </source>
</evidence>
<comment type="subunit">
    <text evidence="8">Part of the 30S ribosomal subunit. Forms a loose heterodimer with protein S19. Forms two bridges to the 50S subunit in the 70S ribosome.</text>
</comment>
<evidence type="ECO:0000256" key="8">
    <source>
        <dbReference type="HAMAP-Rule" id="MF_01315"/>
    </source>
</evidence>
<dbReference type="HAMAP" id="MF_01315">
    <property type="entry name" value="Ribosomal_uS13"/>
    <property type="match status" value="1"/>
</dbReference>
<evidence type="ECO:0000256" key="10">
    <source>
        <dbReference type="SAM" id="MobiDB-lite"/>
    </source>
</evidence>
<organism evidence="11 12">
    <name type="scientific">Enterocloster hominis</name>
    <name type="common">ex Liu et al. 2021</name>
    <dbReference type="NCBI Taxonomy" id="2763663"/>
    <lineage>
        <taxon>Bacteria</taxon>
        <taxon>Bacillati</taxon>
        <taxon>Bacillota</taxon>
        <taxon>Clostridia</taxon>
        <taxon>Lachnospirales</taxon>
        <taxon>Lachnospiraceae</taxon>
        <taxon>Enterocloster</taxon>
    </lineage>
</organism>
<dbReference type="Pfam" id="PF00416">
    <property type="entry name" value="Ribosomal_S13"/>
    <property type="match status" value="1"/>
</dbReference>
<dbReference type="InterPro" id="IPR019980">
    <property type="entry name" value="Ribosomal_uS13_bac-type"/>
</dbReference>
<comment type="function">
    <text evidence="8">Located at the top of the head of the 30S subunit, it contacts several helices of the 16S rRNA. In the 70S ribosome it contacts the 23S rRNA (bridge B1a) and protein L5 of the 50S subunit (bridge B1b), connecting the 2 subunits; these bridges are implicated in subunit movement. Contacts the tRNAs in the A and P-sites.</text>
</comment>